<keyword evidence="8" id="KW-0547">Nucleotide-binding</keyword>
<evidence type="ECO:0000256" key="3">
    <source>
        <dbReference type="ARBA" id="ARBA00008894"/>
    </source>
</evidence>
<dbReference type="PRINTS" id="PR00364">
    <property type="entry name" value="DISEASERSIST"/>
</dbReference>
<comment type="function">
    <text evidence="1">Confers resistance to late blight (Phytophthora infestans) races carrying the avirulence gene Avr1. Resistance proteins guard the plant against pathogens that contain an appropriate avirulence protein via an indirect interaction with this avirulence protein. That triggers a defense system including the hypersensitive response, which restricts the pathogen growth.</text>
</comment>
<name>A0A8S0QMB1_OLEEU</name>
<evidence type="ECO:0000256" key="5">
    <source>
        <dbReference type="ARBA" id="ARBA00022614"/>
    </source>
</evidence>
<dbReference type="EMBL" id="CACTIH010001921">
    <property type="protein sequence ID" value="CAA2968799.1"/>
    <property type="molecule type" value="Genomic_DNA"/>
</dbReference>
<evidence type="ECO:0000256" key="9">
    <source>
        <dbReference type="ARBA" id="ARBA00022821"/>
    </source>
</evidence>
<keyword evidence="4" id="KW-0963">Cytoplasm</keyword>
<sequence>MSSDEDEPWTRWLFSPESYYASELIDERFSGLINIVVEYISRLSPHHEMFVFDISHGLEEYIQRDRRDFMDIDNFGDLYQKVMLCGQELKVFFNVPNQTILSSVTPILDPNEAAAVLINFFLLMVEAILRFEEDLIDCVKGSIEILRTELEFLITFLGDKAMHLHPTENIVIDIEAVANEVGSFFYSLFFTIIVFTANSRVEPTNSTINDIEAVIRKVKRYLCVPNHLWYDLLHPMRILYWLVVNCPPWGMEQRIIPRYEGLCIGRDIPLQDTEDIKSLLRSFIHFFIYTETKTLNLALSYLLRKFDILKTKIKKHCITVSKMPSDMAPKTSVVSPFIVDSVLDDLMDLINNKSDKIVGVNNQIVMLHEELMLLGSSIKDVAVQQEEEYEELVIRAGEMAYEVEYVINSFPHVWYLALRLPQLIEKIQLFTMVIKEIKNNVGAAGTPEVAEYPDEQVESQSKKSPVLEDTIVGFKKVAIEIAEQLVRGTVHLQIISIFGMPGLGKTTLANKLYNDPSIVYHFYKRSWCVVSQTYNKKNVLIELLSSITQGKRETFMNMEEESLAEKVYKNLKGRRYLIVIDDIWDVNVWNDLRRYFPDDGIGSRILFTTRNKEVASKASSYSVINVLPFLSDVECWELLQRKVFQDKNCPQELIHIGKQIATNCSGLPLAVAVIAGVLANMEKKEHLWLKVAREFSSYISKNPDNCIQILELSFEHLPMHLKPCFLYFGAFEEDKEISVRKLIWSWVAEGYIRTEEQNCLEDVALKYLMELIDRSLVLVVKRRSNGGVKTCKIHDLLHEMCMRIAEEKKYLKMVKFYNDDPRFFSQVLMCKQQHCLSIDCKSFPYRSLDIDLLELRPRVFGLPKLISRGFKDLRFLEFLDFVTGSEHHVPLGIEHLPPMESFHRLEFLVLENTHRVEIPEILLKMVSLRHMHFSGGAYFNASCRQQATEDESFLKNSNLQSISVLSISEETDEKILSCLRNLRRLKARVRYSLNHSFDFLSRLESLKLLPGQYDVRDSCSTLMSLPLNLKQLTLVDVHISPEQMEVIGKLRCLEVLKLVQVTFEGKQWDTSKIEFLQLKFLKLCWVQIAEWNASSDNFPRLQRLVLQNCYKLKMIPSSLGDILTLQKIEVLWCAKAIRESAKQILKEQEENGNEELKVIIIEW</sequence>
<comment type="similarity">
    <text evidence="3">Belongs to the disease resistance NB-LRR family.</text>
</comment>
<dbReference type="Pfam" id="PF00931">
    <property type="entry name" value="NB-ARC"/>
    <property type="match status" value="1"/>
</dbReference>
<gene>
    <name evidence="13" type="ORF">OLEA9_A119222</name>
</gene>
<dbReference type="FunFam" id="1.10.10.10:FF:000322">
    <property type="entry name" value="Probable disease resistance protein At1g63360"/>
    <property type="match status" value="1"/>
</dbReference>
<evidence type="ECO:0000259" key="12">
    <source>
        <dbReference type="Pfam" id="PF23559"/>
    </source>
</evidence>
<accession>A0A8S0QMB1</accession>
<dbReference type="InterPro" id="IPR002182">
    <property type="entry name" value="NB-ARC"/>
</dbReference>
<evidence type="ECO:0000256" key="6">
    <source>
        <dbReference type="ARBA" id="ARBA00022667"/>
    </source>
</evidence>
<evidence type="ECO:0000313" key="14">
    <source>
        <dbReference type="Proteomes" id="UP000594638"/>
    </source>
</evidence>
<protein>
    <submittedName>
        <fullName evidence="13">Late blight resistance homolog R1A-3 isoform X1</fullName>
    </submittedName>
</protein>
<proteinExistence type="inferred from homology"/>
<dbReference type="GO" id="GO:0051607">
    <property type="term" value="P:defense response to virus"/>
    <property type="evidence" value="ECO:0007669"/>
    <property type="project" value="UniProtKB-ARBA"/>
</dbReference>
<comment type="caution">
    <text evidence="13">The sequence shown here is derived from an EMBL/GenBank/DDBJ whole genome shotgun (WGS) entry which is preliminary data.</text>
</comment>
<evidence type="ECO:0000313" key="13">
    <source>
        <dbReference type="EMBL" id="CAA2968799.1"/>
    </source>
</evidence>
<evidence type="ECO:0000256" key="7">
    <source>
        <dbReference type="ARBA" id="ARBA00022737"/>
    </source>
</evidence>
<dbReference type="InterPro" id="IPR058922">
    <property type="entry name" value="WHD_DRP"/>
</dbReference>
<dbReference type="GO" id="GO:0043531">
    <property type="term" value="F:ADP binding"/>
    <property type="evidence" value="ECO:0007669"/>
    <property type="project" value="InterPro"/>
</dbReference>
<dbReference type="AlphaFoldDB" id="A0A8S0QMB1"/>
<dbReference type="Gene3D" id="3.40.50.300">
    <property type="entry name" value="P-loop containing nucleotide triphosphate hydrolases"/>
    <property type="match status" value="1"/>
</dbReference>
<dbReference type="Pfam" id="PF23559">
    <property type="entry name" value="WHD_DRP"/>
    <property type="match status" value="1"/>
</dbReference>
<dbReference type="Gene3D" id="1.10.8.430">
    <property type="entry name" value="Helical domain of apoptotic protease-activating factors"/>
    <property type="match status" value="1"/>
</dbReference>
<evidence type="ECO:0000259" key="11">
    <source>
        <dbReference type="Pfam" id="PF00931"/>
    </source>
</evidence>
<evidence type="ECO:0000256" key="10">
    <source>
        <dbReference type="ARBA" id="ARBA00022840"/>
    </source>
</evidence>
<feature type="domain" description="Disease resistance protein winged helix" evidence="12">
    <location>
        <begin position="731"/>
        <end position="800"/>
    </location>
</feature>
<dbReference type="Proteomes" id="UP000594638">
    <property type="component" value="Unassembled WGS sequence"/>
</dbReference>
<keyword evidence="5" id="KW-0433">Leucine-rich repeat</keyword>
<dbReference type="Gene3D" id="1.10.10.10">
    <property type="entry name" value="Winged helix-like DNA-binding domain superfamily/Winged helix DNA-binding domain"/>
    <property type="match status" value="1"/>
</dbReference>
<dbReference type="GO" id="GO:0005737">
    <property type="term" value="C:cytoplasm"/>
    <property type="evidence" value="ECO:0007669"/>
    <property type="project" value="UniProtKB-SubCell"/>
</dbReference>
<evidence type="ECO:0000256" key="2">
    <source>
        <dbReference type="ARBA" id="ARBA00004496"/>
    </source>
</evidence>
<dbReference type="PANTHER" id="PTHR23155:SF1152">
    <property type="entry name" value="AAA+ ATPASE DOMAIN-CONTAINING PROTEIN"/>
    <property type="match status" value="1"/>
</dbReference>
<dbReference type="InterPro" id="IPR036388">
    <property type="entry name" value="WH-like_DNA-bd_sf"/>
</dbReference>
<dbReference type="GO" id="GO:0005524">
    <property type="term" value="F:ATP binding"/>
    <property type="evidence" value="ECO:0007669"/>
    <property type="project" value="UniProtKB-KW"/>
</dbReference>
<keyword evidence="7" id="KW-0677">Repeat</keyword>
<comment type="subcellular location">
    <subcellularLocation>
        <location evidence="2">Cytoplasm</location>
    </subcellularLocation>
</comment>
<dbReference type="Gramene" id="OE9A119222T1">
    <property type="protein sequence ID" value="OE9A119222C1"/>
    <property type="gene ID" value="OE9A119222"/>
</dbReference>
<keyword evidence="10" id="KW-0067">ATP-binding</keyword>
<evidence type="ECO:0000256" key="1">
    <source>
        <dbReference type="ARBA" id="ARBA00002074"/>
    </source>
</evidence>
<dbReference type="PANTHER" id="PTHR23155">
    <property type="entry name" value="DISEASE RESISTANCE PROTEIN RP"/>
    <property type="match status" value="1"/>
</dbReference>
<dbReference type="InterPro" id="IPR032675">
    <property type="entry name" value="LRR_dom_sf"/>
</dbReference>
<dbReference type="InterPro" id="IPR027417">
    <property type="entry name" value="P-loop_NTPase"/>
</dbReference>
<dbReference type="Gene3D" id="3.80.10.10">
    <property type="entry name" value="Ribonuclease Inhibitor"/>
    <property type="match status" value="1"/>
</dbReference>
<feature type="domain" description="NB-ARC" evidence="11">
    <location>
        <begin position="480"/>
        <end position="648"/>
    </location>
</feature>
<dbReference type="InterPro" id="IPR038005">
    <property type="entry name" value="RX-like_CC"/>
</dbReference>
<keyword evidence="14" id="KW-1185">Reference proteome</keyword>
<organism evidence="13 14">
    <name type="scientific">Olea europaea subsp. europaea</name>
    <dbReference type="NCBI Taxonomy" id="158383"/>
    <lineage>
        <taxon>Eukaryota</taxon>
        <taxon>Viridiplantae</taxon>
        <taxon>Streptophyta</taxon>
        <taxon>Embryophyta</taxon>
        <taxon>Tracheophyta</taxon>
        <taxon>Spermatophyta</taxon>
        <taxon>Magnoliopsida</taxon>
        <taxon>eudicotyledons</taxon>
        <taxon>Gunneridae</taxon>
        <taxon>Pentapetalae</taxon>
        <taxon>asterids</taxon>
        <taxon>lamiids</taxon>
        <taxon>Lamiales</taxon>
        <taxon>Oleaceae</taxon>
        <taxon>Oleeae</taxon>
        <taxon>Olea</taxon>
    </lineage>
</organism>
<dbReference type="InterPro" id="IPR044974">
    <property type="entry name" value="Disease_R_plants"/>
</dbReference>
<dbReference type="OrthoDB" id="1658288at2759"/>
<dbReference type="SUPFAM" id="SSF52058">
    <property type="entry name" value="L domain-like"/>
    <property type="match status" value="1"/>
</dbReference>
<keyword evidence="6" id="KW-0381">Hypersensitive response</keyword>
<dbReference type="GO" id="GO:0009626">
    <property type="term" value="P:plant-type hypersensitive response"/>
    <property type="evidence" value="ECO:0007669"/>
    <property type="project" value="UniProtKB-KW"/>
</dbReference>
<dbReference type="InterPro" id="IPR042197">
    <property type="entry name" value="Apaf_helical"/>
</dbReference>
<reference evidence="13 14" key="1">
    <citation type="submission" date="2019-12" db="EMBL/GenBank/DDBJ databases">
        <authorList>
            <person name="Alioto T."/>
            <person name="Alioto T."/>
            <person name="Gomez Garrido J."/>
        </authorList>
    </citation>
    <scope>NUCLEOTIDE SEQUENCE [LARGE SCALE GENOMIC DNA]</scope>
</reference>
<evidence type="ECO:0000256" key="8">
    <source>
        <dbReference type="ARBA" id="ARBA00022741"/>
    </source>
</evidence>
<dbReference type="SUPFAM" id="SSF52540">
    <property type="entry name" value="P-loop containing nucleoside triphosphate hydrolases"/>
    <property type="match status" value="1"/>
</dbReference>
<evidence type="ECO:0000256" key="4">
    <source>
        <dbReference type="ARBA" id="ARBA00022490"/>
    </source>
</evidence>
<keyword evidence="9" id="KW-0611">Plant defense</keyword>
<dbReference type="FunFam" id="3.40.50.300:FF:001091">
    <property type="entry name" value="Probable disease resistance protein At1g61300"/>
    <property type="match status" value="1"/>
</dbReference>
<dbReference type="CDD" id="cd14798">
    <property type="entry name" value="RX-CC_like"/>
    <property type="match status" value="1"/>
</dbReference>